<dbReference type="GO" id="GO:0005856">
    <property type="term" value="C:cytoskeleton"/>
    <property type="evidence" value="ECO:0007669"/>
    <property type="project" value="TreeGrafter"/>
</dbReference>
<dbReference type="PRINTS" id="PR00935">
    <property type="entry name" value="BAND41"/>
</dbReference>
<dbReference type="SUPFAM" id="SSF54236">
    <property type="entry name" value="Ubiquitin-like"/>
    <property type="match status" value="1"/>
</dbReference>
<dbReference type="InterPro" id="IPR018979">
    <property type="entry name" value="FERM_N"/>
</dbReference>
<feature type="domain" description="FERM" evidence="3">
    <location>
        <begin position="15"/>
        <end position="342"/>
    </location>
</feature>
<dbReference type="CDD" id="cd17102">
    <property type="entry name" value="FERM_F1_FRMD3"/>
    <property type="match status" value="1"/>
</dbReference>
<dbReference type="Gene3D" id="1.20.80.10">
    <property type="match status" value="1"/>
</dbReference>
<evidence type="ECO:0000259" key="3">
    <source>
        <dbReference type="PROSITE" id="PS50057"/>
    </source>
</evidence>
<evidence type="ECO:0000313" key="4">
    <source>
        <dbReference type="Proteomes" id="UP000515154"/>
    </source>
</evidence>
<dbReference type="InterPro" id="IPR035963">
    <property type="entry name" value="FERM_2"/>
</dbReference>
<dbReference type="SUPFAM" id="SSF47031">
    <property type="entry name" value="Second domain of FERM"/>
    <property type="match status" value="1"/>
</dbReference>
<evidence type="ECO:0000256" key="2">
    <source>
        <dbReference type="SAM" id="Phobius"/>
    </source>
</evidence>
<dbReference type="InterPro" id="IPR018980">
    <property type="entry name" value="FERM_PH-like_C"/>
</dbReference>
<dbReference type="Gene3D" id="2.30.29.30">
    <property type="entry name" value="Pleckstrin-homology domain (PH domain)/Phosphotyrosine-binding domain (PTB)"/>
    <property type="match status" value="1"/>
</dbReference>
<protein>
    <submittedName>
        <fullName evidence="5">FERM domain-containing protein 5 isoform X1</fullName>
    </submittedName>
</protein>
<dbReference type="SMART" id="SM01196">
    <property type="entry name" value="FERM_C"/>
    <property type="match status" value="1"/>
</dbReference>
<dbReference type="InterPro" id="IPR019748">
    <property type="entry name" value="FERM_central"/>
</dbReference>
<dbReference type="Pfam" id="PF09380">
    <property type="entry name" value="FERM_C"/>
    <property type="match status" value="1"/>
</dbReference>
<dbReference type="Pfam" id="PF09379">
    <property type="entry name" value="FERM_N"/>
    <property type="match status" value="1"/>
</dbReference>
<dbReference type="PANTHER" id="PTHR23280">
    <property type="entry name" value="4.1 G PROTEIN"/>
    <property type="match status" value="1"/>
</dbReference>
<feature type="region of interest" description="Disordered" evidence="1">
    <location>
        <begin position="375"/>
        <end position="407"/>
    </location>
</feature>
<organism evidence="4 5">
    <name type="scientific">Octopus sinensis</name>
    <name type="common">East Asian common octopus</name>
    <dbReference type="NCBI Taxonomy" id="2607531"/>
    <lineage>
        <taxon>Eukaryota</taxon>
        <taxon>Metazoa</taxon>
        <taxon>Spiralia</taxon>
        <taxon>Lophotrochozoa</taxon>
        <taxon>Mollusca</taxon>
        <taxon>Cephalopoda</taxon>
        <taxon>Coleoidea</taxon>
        <taxon>Octopodiformes</taxon>
        <taxon>Octopoda</taxon>
        <taxon>Incirrata</taxon>
        <taxon>Octopodidae</taxon>
        <taxon>Octopus</taxon>
    </lineage>
</organism>
<dbReference type="InterPro" id="IPR014847">
    <property type="entry name" value="FA"/>
</dbReference>
<proteinExistence type="predicted"/>
<feature type="transmembrane region" description="Helical" evidence="2">
    <location>
        <begin position="584"/>
        <end position="607"/>
    </location>
</feature>
<dbReference type="InterPro" id="IPR000299">
    <property type="entry name" value="FERM_domain"/>
</dbReference>
<dbReference type="CDD" id="cd14473">
    <property type="entry name" value="FERM_B-lobe"/>
    <property type="match status" value="1"/>
</dbReference>
<dbReference type="SMART" id="SM01195">
    <property type="entry name" value="FA"/>
    <property type="match status" value="1"/>
</dbReference>
<dbReference type="PROSITE" id="PS50057">
    <property type="entry name" value="FERM_3"/>
    <property type="match status" value="1"/>
</dbReference>
<dbReference type="PANTHER" id="PTHR23280:SF32">
    <property type="entry name" value="FI22325P1"/>
    <property type="match status" value="1"/>
</dbReference>
<feature type="compositionally biased region" description="Basic and acidic residues" evidence="1">
    <location>
        <begin position="427"/>
        <end position="442"/>
    </location>
</feature>
<keyword evidence="4" id="KW-1185">Reference proteome</keyword>
<dbReference type="Pfam" id="PF00373">
    <property type="entry name" value="FERM_M"/>
    <property type="match status" value="1"/>
</dbReference>
<dbReference type="InterPro" id="IPR019749">
    <property type="entry name" value="Band_41_domain"/>
</dbReference>
<gene>
    <name evidence="5" type="primary">LOC115217804</name>
</gene>
<dbReference type="InterPro" id="IPR011993">
    <property type="entry name" value="PH-like_dom_sf"/>
</dbReference>
<dbReference type="SMART" id="SM00295">
    <property type="entry name" value="B41"/>
    <property type="match status" value="1"/>
</dbReference>
<dbReference type="Proteomes" id="UP000515154">
    <property type="component" value="Linkage group LG12"/>
</dbReference>
<dbReference type="Pfam" id="PF08736">
    <property type="entry name" value="FA"/>
    <property type="match status" value="1"/>
</dbReference>
<dbReference type="InterPro" id="IPR014352">
    <property type="entry name" value="FERM/acyl-CoA-bd_prot_sf"/>
</dbReference>
<keyword evidence="2" id="KW-0812">Transmembrane</keyword>
<name>A0A6P7SYV8_9MOLL</name>
<dbReference type="GO" id="GO:0031032">
    <property type="term" value="P:actomyosin structure organization"/>
    <property type="evidence" value="ECO:0007669"/>
    <property type="project" value="TreeGrafter"/>
</dbReference>
<accession>A0A6P7SYV8</accession>
<dbReference type="InterPro" id="IPR029071">
    <property type="entry name" value="Ubiquitin-like_domsf"/>
</dbReference>
<feature type="region of interest" description="Disordered" evidence="1">
    <location>
        <begin position="427"/>
        <end position="466"/>
    </location>
</feature>
<keyword evidence="2" id="KW-1133">Transmembrane helix</keyword>
<dbReference type="KEGG" id="osn:115217804"/>
<dbReference type="RefSeq" id="XP_029643340.1">
    <property type="nucleotide sequence ID" value="XM_029787480.2"/>
</dbReference>
<dbReference type="AlphaFoldDB" id="A0A6P7SYV8"/>
<dbReference type="SUPFAM" id="SSF50729">
    <property type="entry name" value="PH domain-like"/>
    <property type="match status" value="1"/>
</dbReference>
<evidence type="ECO:0000313" key="5">
    <source>
        <dbReference type="RefSeq" id="XP_029643340.1"/>
    </source>
</evidence>
<dbReference type="FunFam" id="1.20.80.10:FF:000006">
    <property type="entry name" value="FERM domain-containing protein 5 isoform X1"/>
    <property type="match status" value="1"/>
</dbReference>
<sequence>MFKKKSSKSDLEMEYQCTIRFLDDSEPIQLNFKKDSTGQWLLDQVCQRLNLIEKDYFGLRYVDMERQRHWLDPIKTVYKQLKELIVSAKKNDKVSHDSSSVNPMVLCFRVKFYPEDPMSLHEEITRYCLFLQLRRDLHHGRLLCPPSDANLLAAYIIQSELGDYDEQDHPPGYVSQFKMLPKQNLRMEEQIAEIHKTLQKQVPAEAEKNFLKKAASLDTYGIDPHHVKDQKGNPLFLGITHQGIMTFHGNRRTHLFTWSQMKRIVYEGKMFIVHVNTAEDINIEETELSDEEVPKKMTGSKYLCTGTDMKQQPIGYKCPTTSACKYLWRCAVEQQFFFTLSSSTNAPKVRSGGSLLTRGSRFRFSGRCQTEAIAASGGISRPEPAFTRSSSLPNFNHKRDSKVPLRNMSMTRDAAIKEAKARYHELPVDVPGKVEQEEHISPDKMNTSKSAPIASSESSSEEKTLTQDVDALTGEASPVSVQEALQVPGDLQKSSTPGSESSDVVLAESLNMEPVPAMKMSLDEQIKELEQHWVQTQNSHFSPLSQVEASAVSNEKTAATTPTSSANAKAPSLLDRLYKCKPNMMYVSAVIALIIALVLIVVLASSIQHPIMALIRRQFNLEPMSDYINDKIQSSWFLPIFAPA</sequence>
<dbReference type="Gene3D" id="3.10.20.90">
    <property type="entry name" value="Phosphatidylinositol 3-kinase Catalytic Subunit, Chain A, domain 1"/>
    <property type="match status" value="1"/>
</dbReference>
<keyword evidence="2" id="KW-0472">Membrane</keyword>
<evidence type="ECO:0000256" key="1">
    <source>
        <dbReference type="SAM" id="MobiDB-lite"/>
    </source>
</evidence>
<reference evidence="5" key="1">
    <citation type="submission" date="2025-08" db="UniProtKB">
        <authorList>
            <consortium name="RefSeq"/>
        </authorList>
    </citation>
    <scope>IDENTIFICATION</scope>
</reference>